<comment type="caution">
    <text evidence="2">The sequence shown here is derived from an EMBL/GenBank/DDBJ whole genome shotgun (WGS) entry which is preliminary data.</text>
</comment>
<name>A0AAW0MGC5_9GOBI</name>
<dbReference type="Pfam" id="PF05347">
    <property type="entry name" value="Complex1_LYR"/>
    <property type="match status" value="1"/>
</dbReference>
<evidence type="ECO:0000259" key="1">
    <source>
        <dbReference type="Pfam" id="PF05347"/>
    </source>
</evidence>
<dbReference type="AlphaFoldDB" id="A0AAW0MGC5"/>
<feature type="non-terminal residue" evidence="2">
    <location>
        <position position="58"/>
    </location>
</feature>
<evidence type="ECO:0000313" key="3">
    <source>
        <dbReference type="Proteomes" id="UP001460270"/>
    </source>
</evidence>
<evidence type="ECO:0000313" key="2">
    <source>
        <dbReference type="EMBL" id="KAK7878820.1"/>
    </source>
</evidence>
<feature type="domain" description="Complex 1 LYR protein" evidence="1">
    <location>
        <begin position="8"/>
        <end position="34"/>
    </location>
</feature>
<gene>
    <name evidence="2" type="ORF">WMY93_034273</name>
</gene>
<organism evidence="2 3">
    <name type="scientific">Mugilogobius chulae</name>
    <name type="common">yellowstripe goby</name>
    <dbReference type="NCBI Taxonomy" id="88201"/>
    <lineage>
        <taxon>Eukaryota</taxon>
        <taxon>Metazoa</taxon>
        <taxon>Chordata</taxon>
        <taxon>Craniata</taxon>
        <taxon>Vertebrata</taxon>
        <taxon>Euteleostomi</taxon>
        <taxon>Actinopterygii</taxon>
        <taxon>Neopterygii</taxon>
        <taxon>Teleostei</taxon>
        <taxon>Neoteleostei</taxon>
        <taxon>Acanthomorphata</taxon>
        <taxon>Gobiaria</taxon>
        <taxon>Gobiiformes</taxon>
        <taxon>Gobioidei</taxon>
        <taxon>Gobiidae</taxon>
        <taxon>Gobionellinae</taxon>
        <taxon>Mugilogobius</taxon>
    </lineage>
</organism>
<reference evidence="3" key="1">
    <citation type="submission" date="2024-04" db="EMBL/GenBank/DDBJ databases">
        <title>Salinicola lusitanus LLJ914,a marine bacterium isolated from the Okinawa Trough.</title>
        <authorList>
            <person name="Li J."/>
        </authorList>
    </citation>
    <scope>NUCLEOTIDE SEQUENCE [LARGE SCALE GENOMIC DNA]</scope>
</reference>
<proteinExistence type="predicted"/>
<dbReference type="Proteomes" id="UP001460270">
    <property type="component" value="Unassembled WGS sequence"/>
</dbReference>
<keyword evidence="3" id="KW-1185">Reference proteome</keyword>
<dbReference type="InterPro" id="IPR008011">
    <property type="entry name" value="Complex1_LYR_dom"/>
</dbReference>
<dbReference type="EMBL" id="JBBPFD010000465">
    <property type="protein sequence ID" value="KAK7878820.1"/>
    <property type="molecule type" value="Genomic_DNA"/>
</dbReference>
<accession>A0AAW0MGC5</accession>
<protein>
    <recommendedName>
        <fullName evidence="1">Complex 1 LYR protein domain-containing protein</fullName>
    </recommendedName>
</protein>
<sequence>MAASSRSQAISLYKMLLRESRKFPSYNYSRKAVATTTKKYIEEMPLILKLLSIFGIKL</sequence>